<dbReference type="OrthoDB" id="205108at2759"/>
<dbReference type="GO" id="GO:0000136">
    <property type="term" value="C:mannan polymerase complex"/>
    <property type="evidence" value="ECO:0007669"/>
    <property type="project" value="TreeGrafter"/>
</dbReference>
<dbReference type="GO" id="GO:0006487">
    <property type="term" value="P:protein N-linked glycosylation"/>
    <property type="evidence" value="ECO:0007669"/>
    <property type="project" value="TreeGrafter"/>
</dbReference>
<feature type="transmembrane region" description="Helical" evidence="3">
    <location>
        <begin position="32"/>
        <end position="49"/>
    </location>
</feature>
<keyword evidence="3" id="KW-0812">Transmembrane</keyword>
<dbReference type="InterPro" id="IPR008630">
    <property type="entry name" value="Glyco_trans_34"/>
</dbReference>
<evidence type="ECO:0000256" key="1">
    <source>
        <dbReference type="ARBA" id="ARBA00022676"/>
    </source>
</evidence>
<evidence type="ECO:0000313" key="4">
    <source>
        <dbReference type="EMBL" id="KPI43334.1"/>
    </source>
</evidence>
<keyword evidence="3" id="KW-1133">Transmembrane helix</keyword>
<keyword evidence="5" id="KW-1185">Reference proteome</keyword>
<dbReference type="Pfam" id="PF05637">
    <property type="entry name" value="Glyco_transf_34"/>
    <property type="match status" value="1"/>
</dbReference>
<dbReference type="RefSeq" id="XP_018003297.1">
    <property type="nucleotide sequence ID" value="XM_018147054.1"/>
</dbReference>
<organism evidence="4 5">
    <name type="scientific">Cyphellophora attinorum</name>
    <dbReference type="NCBI Taxonomy" id="1664694"/>
    <lineage>
        <taxon>Eukaryota</taxon>
        <taxon>Fungi</taxon>
        <taxon>Dikarya</taxon>
        <taxon>Ascomycota</taxon>
        <taxon>Pezizomycotina</taxon>
        <taxon>Eurotiomycetes</taxon>
        <taxon>Chaetothyriomycetidae</taxon>
        <taxon>Chaetothyriales</taxon>
        <taxon>Cyphellophoraceae</taxon>
        <taxon>Cyphellophora</taxon>
    </lineage>
</organism>
<dbReference type="STRING" id="1664694.A0A0N1HDU8"/>
<name>A0A0N1HDU8_9EURO</name>
<dbReference type="EMBL" id="LFJN01000005">
    <property type="protein sequence ID" value="KPI43334.1"/>
    <property type="molecule type" value="Genomic_DNA"/>
</dbReference>
<evidence type="ECO:0000313" key="5">
    <source>
        <dbReference type="Proteomes" id="UP000038010"/>
    </source>
</evidence>
<dbReference type="GeneID" id="28738934"/>
<dbReference type="Proteomes" id="UP000038010">
    <property type="component" value="Unassembled WGS sequence"/>
</dbReference>
<proteinExistence type="predicted"/>
<dbReference type="VEuPathDB" id="FungiDB:AB675_6742"/>
<accession>A0A0N1HDU8</accession>
<comment type="caution">
    <text evidence="4">The sequence shown here is derived from an EMBL/GenBank/DDBJ whole genome shotgun (WGS) entry which is preliminary data.</text>
</comment>
<gene>
    <name evidence="4" type="ORF">AB675_6742</name>
</gene>
<protein>
    <submittedName>
        <fullName evidence="4">Putative alpha-1,2-galactosyltransferase</fullName>
    </submittedName>
</protein>
<sequence length="361" mass="40487">MHFALPPRKTSQPPPFARAANLHNAAQRRRQMQGMGSIVLVLATLYLLYKALFTGGTAPEPTEIEANPSVVMVTVFDESRQSKEFIDIVKENREDYARRWGHVNFFTNVSTYESIIAPSPTSWSMVPALRHTLTLYPRSTYVWYLSAYSLITNPALGLSDHIFNNLTTLMQRDVPVVPPDSVIRTFSHLKPVNVHLILSQDMDNLAHSSLILRNAPSPAAAAASSPNSWPLFLLDAWLDPLYRTYAFQKAEQHALEHIVQWHPTVLAKLALIPQRMLNSYNFKYGDQEDPENPGQKRHHDSMWQQGDFVVSLKGCEAGAGGGGDAGEGKEKGRDCMKEMRQYAEIWRNEVKSLDGVGSGNE</sequence>
<dbReference type="PANTHER" id="PTHR31306">
    <property type="entry name" value="ALPHA-1,6-MANNOSYLTRANSFERASE MNN11-RELATED"/>
    <property type="match status" value="1"/>
</dbReference>
<evidence type="ECO:0000256" key="2">
    <source>
        <dbReference type="ARBA" id="ARBA00022679"/>
    </source>
</evidence>
<keyword evidence="3" id="KW-0472">Membrane</keyword>
<reference evidence="4 5" key="1">
    <citation type="submission" date="2015-06" db="EMBL/GenBank/DDBJ databases">
        <title>Draft genome of the ant-associated black yeast Phialophora attae CBS 131958.</title>
        <authorList>
            <person name="Moreno L.F."/>
            <person name="Stielow B.J."/>
            <person name="de Hoog S."/>
            <person name="Vicente V.A."/>
            <person name="Weiss V.A."/>
            <person name="de Vries M."/>
            <person name="Cruz L.M."/>
            <person name="Souza E.M."/>
        </authorList>
    </citation>
    <scope>NUCLEOTIDE SEQUENCE [LARGE SCALE GENOMIC DNA]</scope>
    <source>
        <strain evidence="4 5">CBS 131958</strain>
    </source>
</reference>
<keyword evidence="2 4" id="KW-0808">Transferase</keyword>
<dbReference type="GO" id="GO:0000009">
    <property type="term" value="F:alpha-1,6-mannosyltransferase activity"/>
    <property type="evidence" value="ECO:0007669"/>
    <property type="project" value="TreeGrafter"/>
</dbReference>
<dbReference type="AlphaFoldDB" id="A0A0N1HDU8"/>
<evidence type="ECO:0000256" key="3">
    <source>
        <dbReference type="SAM" id="Phobius"/>
    </source>
</evidence>
<keyword evidence="1 4" id="KW-0328">Glycosyltransferase</keyword>
<dbReference type="PANTHER" id="PTHR31306:SF10">
    <property type="entry name" value="ALPHA-1,6-MANNOSYLTRANSFERASE MNN11-RELATED"/>
    <property type="match status" value="1"/>
</dbReference>